<evidence type="ECO:0000313" key="4">
    <source>
        <dbReference type="Proteomes" id="UP001549122"/>
    </source>
</evidence>
<accession>A0ABV2FGD3</accession>
<dbReference type="CDD" id="cd06259">
    <property type="entry name" value="YdcF-like"/>
    <property type="match status" value="1"/>
</dbReference>
<evidence type="ECO:0000313" key="3">
    <source>
        <dbReference type="EMBL" id="MET3557616.1"/>
    </source>
</evidence>
<keyword evidence="1" id="KW-0812">Transmembrane</keyword>
<evidence type="ECO:0000256" key="1">
    <source>
        <dbReference type="SAM" id="Phobius"/>
    </source>
</evidence>
<feature type="transmembrane region" description="Helical" evidence="1">
    <location>
        <begin position="317"/>
        <end position="334"/>
    </location>
</feature>
<dbReference type="EMBL" id="JBEPLO010000006">
    <property type="protein sequence ID" value="MET3557616.1"/>
    <property type="molecule type" value="Genomic_DNA"/>
</dbReference>
<keyword evidence="4" id="KW-1185">Reference proteome</keyword>
<feature type="domain" description="DUF218" evidence="2">
    <location>
        <begin position="168"/>
        <end position="307"/>
    </location>
</feature>
<keyword evidence="1" id="KW-0472">Membrane</keyword>
<dbReference type="PANTHER" id="PTHR30336">
    <property type="entry name" value="INNER MEMBRANE PROTEIN, PROBABLE PERMEASE"/>
    <property type="match status" value="1"/>
</dbReference>
<gene>
    <name evidence="3" type="ORF">ABID29_000726</name>
</gene>
<name>A0ABV2FGD3_9STRE</name>
<dbReference type="PANTHER" id="PTHR30336:SF18">
    <property type="entry name" value="MEMBRANE PROTEIN"/>
    <property type="match status" value="1"/>
</dbReference>
<comment type="caution">
    <text evidence="3">The sequence shown here is derived from an EMBL/GenBank/DDBJ whole genome shotgun (WGS) entry which is preliminary data.</text>
</comment>
<feature type="transmembrane region" description="Helical" evidence="1">
    <location>
        <begin position="54"/>
        <end position="84"/>
    </location>
</feature>
<proteinExistence type="predicted"/>
<feature type="transmembrane region" description="Helical" evidence="1">
    <location>
        <begin position="24"/>
        <end position="42"/>
    </location>
</feature>
<keyword evidence="1" id="KW-1133">Transmembrane helix</keyword>
<protein>
    <submittedName>
        <fullName evidence="3">Uncharacterized SAM-binding protein YcdF (DUF218 family)</fullName>
    </submittedName>
</protein>
<dbReference type="Gene3D" id="3.40.50.620">
    <property type="entry name" value="HUPs"/>
    <property type="match status" value="1"/>
</dbReference>
<dbReference type="Proteomes" id="UP001549122">
    <property type="component" value="Unassembled WGS sequence"/>
</dbReference>
<dbReference type="InterPro" id="IPR014729">
    <property type="entry name" value="Rossmann-like_a/b/a_fold"/>
</dbReference>
<dbReference type="Pfam" id="PF02698">
    <property type="entry name" value="DUF218"/>
    <property type="match status" value="1"/>
</dbReference>
<reference evidence="3 4" key="1">
    <citation type="submission" date="2024-06" db="EMBL/GenBank/DDBJ databases">
        <title>Genomic Encyclopedia of Type Strains, Phase IV (KMG-IV): sequencing the most valuable type-strain genomes for metagenomic binning, comparative biology and taxonomic classification.</title>
        <authorList>
            <person name="Goeker M."/>
        </authorList>
    </citation>
    <scope>NUCLEOTIDE SEQUENCE [LARGE SCALE GENOMIC DNA]</scope>
    <source>
        <strain evidence="3 4">DSM 28303</strain>
    </source>
</reference>
<feature type="transmembrane region" description="Helical" evidence="1">
    <location>
        <begin position="127"/>
        <end position="158"/>
    </location>
</feature>
<organism evidence="3 4">
    <name type="scientific">Streptococcus rupicaprae</name>
    <dbReference type="NCBI Taxonomy" id="759619"/>
    <lineage>
        <taxon>Bacteria</taxon>
        <taxon>Bacillati</taxon>
        <taxon>Bacillota</taxon>
        <taxon>Bacilli</taxon>
        <taxon>Lactobacillales</taxon>
        <taxon>Streptococcaceae</taxon>
        <taxon>Streptococcus</taxon>
    </lineage>
</organism>
<dbReference type="InterPro" id="IPR003848">
    <property type="entry name" value="DUF218"/>
</dbReference>
<dbReference type="RefSeq" id="WP_354364464.1">
    <property type="nucleotide sequence ID" value="NZ_JBEPLO010000006.1"/>
</dbReference>
<feature type="transmembrane region" description="Helical" evidence="1">
    <location>
        <begin position="96"/>
        <end position="115"/>
    </location>
</feature>
<evidence type="ECO:0000259" key="2">
    <source>
        <dbReference type="Pfam" id="PF02698"/>
    </source>
</evidence>
<sequence>MIIGLTALSWLIFFLIYHLERRQILLGVVFIVSSVLSIAAVVSQVNASVETSRWLYGLVLILGLFLIVGVALGPLLLMVTLLLNGIKLLHREGVKWYNFLSLGLALGLFIYLYFFPRLASQFTSFSLFYYLYLLVGLIITYVLILSFAYTLSAILNAYQPPLKGKLRYLVVLGAGLMGDQVTPLLASRIDKAIAIYRKRPGCKLIMSGGQGPDELVAEARAMADYAIEQGVPESDILLEDQSTNTQENIRFSVALMPEGSRFAVVTNYYHLFRALNFARLEGVPCIGYGAKTKFYFSLNAFIREFIGYLVISRKIHLVLFGILGVLYTILVIALRR</sequence>
<dbReference type="InterPro" id="IPR051599">
    <property type="entry name" value="Cell_Envelope_Assoc"/>
</dbReference>